<evidence type="ECO:0000256" key="4">
    <source>
        <dbReference type="PROSITE-ProRule" id="PRU00473"/>
    </source>
</evidence>
<gene>
    <name evidence="7" type="ORF">SAMN03080602_03933</name>
</gene>
<dbReference type="CDD" id="cd07185">
    <property type="entry name" value="OmpA_C-like"/>
    <property type="match status" value="1"/>
</dbReference>
<dbReference type="PANTHER" id="PTHR30329:SF21">
    <property type="entry name" value="LIPOPROTEIN YIAD-RELATED"/>
    <property type="match status" value="1"/>
</dbReference>
<evidence type="ECO:0000256" key="2">
    <source>
        <dbReference type="ARBA" id="ARBA00023136"/>
    </source>
</evidence>
<dbReference type="SUPFAM" id="SSF103088">
    <property type="entry name" value="OmpA-like"/>
    <property type="match status" value="1"/>
</dbReference>
<dbReference type="PRINTS" id="PR01021">
    <property type="entry name" value="OMPADOMAIN"/>
</dbReference>
<dbReference type="STRING" id="188872.SAMN03080602_03933"/>
<dbReference type="Proteomes" id="UP000193420">
    <property type="component" value="Unassembled WGS sequence"/>
</dbReference>
<sequence length="451" mass="49697">MNPFKIFPKVIPAFLLLFFFSGSLQSQILKKLGKRAERAVERTVENRVDREVSKKTDAALDSILEPGSKDSSTSPAPNPTNKGSANVPSGEGNTRTEGGNLKSGTTVAPSGAKTIQVYSKFDFVPGDKPLFFDDFSNDYIGDFPSKWDTNGSGEIVKVDSSTEKWFEIKAGSTYLPLAPELPEDYTIEFDILTLGLDKDTSSQAFLELSLTENKSYDWYKAGDNIVSATLPFCQYIDANIRIRNKINKETLINNLIETDMRAVVLEQPHISIAVNGQRFRLWVNERKYIDIPRLVSQGALLKYLRFSPEGLADGKERVFISNVKIAEGGVDLRRKLISEGEVSTNGILFDSGSANIQPQSMGIIRQISQVLQEENGMNLMIIGHTDADGSEDANLSLSQKRAAAVKEALVNVYGIADNRLQTQGKGESEPIGDNNTADGKALNRRVVFKKI</sequence>
<evidence type="ECO:0000313" key="8">
    <source>
        <dbReference type="Proteomes" id="UP000193420"/>
    </source>
</evidence>
<dbReference type="RefSeq" id="WP_085500609.1">
    <property type="nucleotide sequence ID" value="NZ_FXAO01000011.1"/>
</dbReference>
<feature type="domain" description="OmpA-like" evidence="6">
    <location>
        <begin position="339"/>
        <end position="451"/>
    </location>
</feature>
<comment type="subcellular location">
    <subcellularLocation>
        <location evidence="1">Cell outer membrane</location>
    </subcellularLocation>
</comment>
<name>A0A1X7L8N6_9FLAO</name>
<feature type="compositionally biased region" description="Basic and acidic residues" evidence="5">
    <location>
        <begin position="40"/>
        <end position="58"/>
    </location>
</feature>
<dbReference type="InterPro" id="IPR006665">
    <property type="entry name" value="OmpA-like"/>
</dbReference>
<dbReference type="PROSITE" id="PS51123">
    <property type="entry name" value="OMPA_2"/>
    <property type="match status" value="1"/>
</dbReference>
<dbReference type="PROSITE" id="PS01068">
    <property type="entry name" value="OMPA_1"/>
    <property type="match status" value="1"/>
</dbReference>
<organism evidence="7 8">
    <name type="scientific">Arenibacter troitsensis</name>
    <dbReference type="NCBI Taxonomy" id="188872"/>
    <lineage>
        <taxon>Bacteria</taxon>
        <taxon>Pseudomonadati</taxon>
        <taxon>Bacteroidota</taxon>
        <taxon>Flavobacteriia</taxon>
        <taxon>Flavobacteriales</taxon>
        <taxon>Flavobacteriaceae</taxon>
        <taxon>Arenibacter</taxon>
    </lineage>
</organism>
<evidence type="ECO:0000256" key="5">
    <source>
        <dbReference type="SAM" id="MobiDB-lite"/>
    </source>
</evidence>
<keyword evidence="3" id="KW-0998">Cell outer membrane</keyword>
<evidence type="ECO:0000256" key="1">
    <source>
        <dbReference type="ARBA" id="ARBA00004442"/>
    </source>
</evidence>
<feature type="compositionally biased region" description="Polar residues" evidence="5">
    <location>
        <begin position="69"/>
        <end position="107"/>
    </location>
</feature>
<accession>A0A1X7L8N6</accession>
<dbReference type="AlphaFoldDB" id="A0A1X7L8N6"/>
<dbReference type="EMBL" id="FXAO01000011">
    <property type="protein sequence ID" value="SMG50206.1"/>
    <property type="molecule type" value="Genomic_DNA"/>
</dbReference>
<dbReference type="PANTHER" id="PTHR30329">
    <property type="entry name" value="STATOR ELEMENT OF FLAGELLAR MOTOR COMPLEX"/>
    <property type="match status" value="1"/>
</dbReference>
<evidence type="ECO:0000259" key="6">
    <source>
        <dbReference type="PROSITE" id="PS51123"/>
    </source>
</evidence>
<dbReference type="InterPro" id="IPR006664">
    <property type="entry name" value="OMP_bac"/>
</dbReference>
<dbReference type="OrthoDB" id="9800869at2"/>
<dbReference type="GO" id="GO:0009279">
    <property type="term" value="C:cell outer membrane"/>
    <property type="evidence" value="ECO:0007669"/>
    <property type="project" value="UniProtKB-SubCell"/>
</dbReference>
<evidence type="ECO:0000256" key="3">
    <source>
        <dbReference type="ARBA" id="ARBA00023237"/>
    </source>
</evidence>
<dbReference type="InterPro" id="IPR050330">
    <property type="entry name" value="Bact_OuterMem_StrucFunc"/>
</dbReference>
<reference evidence="8" key="1">
    <citation type="submission" date="2017-04" db="EMBL/GenBank/DDBJ databases">
        <authorList>
            <person name="Varghese N."/>
            <person name="Submissions S."/>
        </authorList>
    </citation>
    <scope>NUCLEOTIDE SEQUENCE [LARGE SCALE GENOMIC DNA]</scope>
    <source>
        <strain evidence="8">DSM 19835</strain>
    </source>
</reference>
<evidence type="ECO:0000313" key="7">
    <source>
        <dbReference type="EMBL" id="SMG50206.1"/>
    </source>
</evidence>
<dbReference type="Gene3D" id="3.30.1330.60">
    <property type="entry name" value="OmpA-like domain"/>
    <property type="match status" value="1"/>
</dbReference>
<dbReference type="InterPro" id="IPR006690">
    <property type="entry name" value="OMPA-like_CS"/>
</dbReference>
<dbReference type="Pfam" id="PF00691">
    <property type="entry name" value="OmpA"/>
    <property type="match status" value="1"/>
</dbReference>
<keyword evidence="2 4" id="KW-0472">Membrane</keyword>
<feature type="region of interest" description="Disordered" evidence="5">
    <location>
        <begin position="40"/>
        <end position="107"/>
    </location>
</feature>
<keyword evidence="8" id="KW-1185">Reference proteome</keyword>
<dbReference type="InterPro" id="IPR036737">
    <property type="entry name" value="OmpA-like_sf"/>
</dbReference>
<proteinExistence type="predicted"/>
<protein>
    <submittedName>
        <fullName evidence="7">OmpA family protein</fullName>
    </submittedName>
</protein>